<keyword evidence="3" id="KW-1185">Reference proteome</keyword>
<keyword evidence="1" id="KW-0472">Membrane</keyword>
<accession>A0AA39TPE4</accession>
<dbReference type="Proteomes" id="UP001175211">
    <property type="component" value="Unassembled WGS sequence"/>
</dbReference>
<evidence type="ECO:0000313" key="3">
    <source>
        <dbReference type="Proteomes" id="UP001175211"/>
    </source>
</evidence>
<name>A0AA39TPE4_ARMTA</name>
<dbReference type="RefSeq" id="XP_060333586.1">
    <property type="nucleotide sequence ID" value="XM_060468779.1"/>
</dbReference>
<feature type="transmembrane region" description="Helical" evidence="1">
    <location>
        <begin position="12"/>
        <end position="34"/>
    </location>
</feature>
<evidence type="ECO:0000256" key="1">
    <source>
        <dbReference type="SAM" id="Phobius"/>
    </source>
</evidence>
<comment type="caution">
    <text evidence="2">The sequence shown here is derived from an EMBL/GenBank/DDBJ whole genome shotgun (WGS) entry which is preliminary data.</text>
</comment>
<dbReference type="GeneID" id="85352327"/>
<keyword evidence="1" id="KW-1133">Transmembrane helix</keyword>
<reference evidence="2" key="1">
    <citation type="submission" date="2023-06" db="EMBL/GenBank/DDBJ databases">
        <authorList>
            <consortium name="Lawrence Berkeley National Laboratory"/>
            <person name="Ahrendt S."/>
            <person name="Sahu N."/>
            <person name="Indic B."/>
            <person name="Wong-Bajracharya J."/>
            <person name="Merenyi Z."/>
            <person name="Ke H.-M."/>
            <person name="Monk M."/>
            <person name="Kocsube S."/>
            <person name="Drula E."/>
            <person name="Lipzen A."/>
            <person name="Balint B."/>
            <person name="Henrissat B."/>
            <person name="Andreopoulos B."/>
            <person name="Martin F.M."/>
            <person name="Harder C.B."/>
            <person name="Rigling D."/>
            <person name="Ford K.L."/>
            <person name="Foster G.D."/>
            <person name="Pangilinan J."/>
            <person name="Papanicolaou A."/>
            <person name="Barry K."/>
            <person name="LaButti K."/>
            <person name="Viragh M."/>
            <person name="Koriabine M."/>
            <person name="Yan M."/>
            <person name="Riley R."/>
            <person name="Champramary S."/>
            <person name="Plett K.L."/>
            <person name="Tsai I.J."/>
            <person name="Slot J."/>
            <person name="Sipos G."/>
            <person name="Plett J."/>
            <person name="Nagy L.G."/>
            <person name="Grigoriev I.V."/>
        </authorList>
    </citation>
    <scope>NUCLEOTIDE SEQUENCE</scope>
    <source>
        <strain evidence="2">CCBAS 213</strain>
    </source>
</reference>
<protein>
    <submittedName>
        <fullName evidence="2">Uncharacterized protein</fullName>
    </submittedName>
</protein>
<organism evidence="2 3">
    <name type="scientific">Armillaria tabescens</name>
    <name type="common">Ringless honey mushroom</name>
    <name type="synonym">Agaricus tabescens</name>
    <dbReference type="NCBI Taxonomy" id="1929756"/>
    <lineage>
        <taxon>Eukaryota</taxon>
        <taxon>Fungi</taxon>
        <taxon>Dikarya</taxon>
        <taxon>Basidiomycota</taxon>
        <taxon>Agaricomycotina</taxon>
        <taxon>Agaricomycetes</taxon>
        <taxon>Agaricomycetidae</taxon>
        <taxon>Agaricales</taxon>
        <taxon>Marasmiineae</taxon>
        <taxon>Physalacriaceae</taxon>
        <taxon>Desarmillaria</taxon>
    </lineage>
</organism>
<dbReference type="AlphaFoldDB" id="A0AA39TPE4"/>
<sequence>MPSGLSLRRCAVLLSVFSTFCSLNSICSVFILSLSNVLKNGGTNGMLRMCLPRHIRSDGSYITHVCMLVLVLSFTVVCLRRPELVGSLTAKVAHDQPGTVFSPDVIHHVLRVALEDLCTACTRCQSLYTIQCSVRQHPHSDCHFKFIILHLRDRFFVLCVYDPIIYCS</sequence>
<gene>
    <name evidence="2" type="ORF">EV420DRAFT_132824</name>
</gene>
<feature type="transmembrane region" description="Helical" evidence="1">
    <location>
        <begin position="61"/>
        <end position="79"/>
    </location>
</feature>
<proteinExistence type="predicted"/>
<evidence type="ECO:0000313" key="2">
    <source>
        <dbReference type="EMBL" id="KAK0461848.1"/>
    </source>
</evidence>
<dbReference type="EMBL" id="JAUEPS010000010">
    <property type="protein sequence ID" value="KAK0461848.1"/>
    <property type="molecule type" value="Genomic_DNA"/>
</dbReference>
<keyword evidence="1" id="KW-0812">Transmembrane</keyword>